<dbReference type="InterPro" id="IPR036390">
    <property type="entry name" value="WH_DNA-bd_sf"/>
</dbReference>
<organism evidence="2 3">
    <name type="scientific">Tanticharoenia sakaeratensis NBRC 103193</name>
    <dbReference type="NCBI Taxonomy" id="1231623"/>
    <lineage>
        <taxon>Bacteria</taxon>
        <taxon>Pseudomonadati</taxon>
        <taxon>Pseudomonadota</taxon>
        <taxon>Alphaproteobacteria</taxon>
        <taxon>Acetobacterales</taxon>
        <taxon>Acetobacteraceae</taxon>
        <taxon>Tanticharoenia</taxon>
    </lineage>
</organism>
<dbReference type="Gene3D" id="1.10.10.10">
    <property type="entry name" value="Winged helix-like DNA-binding domain superfamily/Winged helix DNA-binding domain"/>
    <property type="match status" value="1"/>
</dbReference>
<keyword evidence="3" id="KW-1185">Reference proteome</keyword>
<dbReference type="STRING" id="1231623.Tasa_048_137"/>
<comment type="caution">
    <text evidence="2">The sequence shown here is derived from an EMBL/GenBank/DDBJ whole genome shotgun (WGS) entry which is preliminary data.</text>
</comment>
<dbReference type="PRINTS" id="PR00778">
    <property type="entry name" value="HTHARSR"/>
</dbReference>
<dbReference type="SMART" id="SM00418">
    <property type="entry name" value="HTH_ARSR"/>
    <property type="match status" value="1"/>
</dbReference>
<dbReference type="Pfam" id="PF12840">
    <property type="entry name" value="HTH_20"/>
    <property type="match status" value="1"/>
</dbReference>
<dbReference type="EMBL" id="BALE01000048">
    <property type="protein sequence ID" value="GAN55512.1"/>
    <property type="molecule type" value="Genomic_DNA"/>
</dbReference>
<gene>
    <name evidence="2" type="ORF">Tasa_048_137</name>
</gene>
<feature type="domain" description="HTH arsR-type" evidence="1">
    <location>
        <begin position="6"/>
        <end position="99"/>
    </location>
</feature>
<accession>A0A0D6MP95</accession>
<reference evidence="2 3" key="1">
    <citation type="submission" date="2012-10" db="EMBL/GenBank/DDBJ databases">
        <title>Genome sequencing of Tanticharoenia sakaeratensis NBRC 103193.</title>
        <authorList>
            <person name="Azuma Y."/>
            <person name="Hadano H."/>
            <person name="Hirakawa H."/>
            <person name="Matsushita K."/>
        </authorList>
    </citation>
    <scope>NUCLEOTIDE SEQUENCE [LARGE SCALE GENOMIC DNA]</scope>
    <source>
        <strain evidence="2 3">NBRC 103193</strain>
    </source>
</reference>
<evidence type="ECO:0000313" key="3">
    <source>
        <dbReference type="Proteomes" id="UP000032679"/>
    </source>
</evidence>
<name>A0A0D6MP95_9PROT</name>
<dbReference type="CDD" id="cd00090">
    <property type="entry name" value="HTH_ARSR"/>
    <property type="match status" value="1"/>
</dbReference>
<dbReference type="GO" id="GO:0003700">
    <property type="term" value="F:DNA-binding transcription factor activity"/>
    <property type="evidence" value="ECO:0007669"/>
    <property type="project" value="InterPro"/>
</dbReference>
<dbReference type="InterPro" id="IPR001845">
    <property type="entry name" value="HTH_ArsR_DNA-bd_dom"/>
</dbReference>
<dbReference type="InterPro" id="IPR036388">
    <property type="entry name" value="WH-like_DNA-bd_sf"/>
</dbReference>
<evidence type="ECO:0000313" key="2">
    <source>
        <dbReference type="EMBL" id="GAN55512.1"/>
    </source>
</evidence>
<sequence length="101" mass="11402">MRQYDHPAPETLAMTEVLRALSDPLRLAIVRRLDREGAQTCAALIGERPKSSMSHHFQVLRDAGVIHTRIEGVTHYNTVRRDVLDTRFPGLMDAILIARAD</sequence>
<dbReference type="AlphaFoldDB" id="A0A0D6MP95"/>
<dbReference type="Proteomes" id="UP000032679">
    <property type="component" value="Unassembled WGS sequence"/>
</dbReference>
<protein>
    <submittedName>
        <fullName evidence="2">Transcriptional regulator</fullName>
    </submittedName>
</protein>
<dbReference type="InterPro" id="IPR011991">
    <property type="entry name" value="ArsR-like_HTH"/>
</dbReference>
<dbReference type="SUPFAM" id="SSF46785">
    <property type="entry name" value="Winged helix' DNA-binding domain"/>
    <property type="match status" value="1"/>
</dbReference>
<proteinExistence type="predicted"/>
<dbReference type="RefSeq" id="WP_048850694.1">
    <property type="nucleotide sequence ID" value="NZ_BALE01000048.1"/>
</dbReference>
<evidence type="ECO:0000259" key="1">
    <source>
        <dbReference type="PROSITE" id="PS50987"/>
    </source>
</evidence>
<dbReference type="PROSITE" id="PS50987">
    <property type="entry name" value="HTH_ARSR_2"/>
    <property type="match status" value="1"/>
</dbReference>